<evidence type="ECO:0008006" key="3">
    <source>
        <dbReference type="Google" id="ProtNLM"/>
    </source>
</evidence>
<accession>A0ABU1FKZ5</accession>
<name>A0ABU1FKZ5_9MICO</name>
<proteinExistence type="predicted"/>
<dbReference type="EMBL" id="JAVKGS010000003">
    <property type="protein sequence ID" value="MDR5692428.1"/>
    <property type="molecule type" value="Genomic_DNA"/>
</dbReference>
<comment type="caution">
    <text evidence="1">The sequence shown here is derived from an EMBL/GenBank/DDBJ whole genome shotgun (WGS) entry which is preliminary data.</text>
</comment>
<protein>
    <recommendedName>
        <fullName evidence="3">HNH endonuclease</fullName>
    </recommendedName>
</protein>
<keyword evidence="2" id="KW-1185">Reference proteome</keyword>
<dbReference type="RefSeq" id="WP_310520897.1">
    <property type="nucleotide sequence ID" value="NZ_BAABBS010000001.1"/>
</dbReference>
<evidence type="ECO:0000313" key="1">
    <source>
        <dbReference type="EMBL" id="MDR5692428.1"/>
    </source>
</evidence>
<reference evidence="2" key="1">
    <citation type="submission" date="2023-07" db="EMBL/GenBank/DDBJ databases">
        <title>Description of three actinobacteria isolated from air of manufacturing shop in a pharmaceutical factory.</title>
        <authorList>
            <person name="Zhang D.-F."/>
        </authorList>
    </citation>
    <scope>NUCLEOTIDE SEQUENCE [LARGE SCALE GENOMIC DNA]</scope>
    <source>
        <strain evidence="2">CCTCC AB 2011122</strain>
    </source>
</reference>
<sequence length="167" mass="18944">MTQTKQCGRCKQSRPLVEYNRRTASRDGLQSLCRDCNRANARADYSLHRESQVRRIIAGKESRRSRALEWIGRHLLTHPCVDCGETDIRVLDFDHRSGVEKQDGVMRLAQGGHAISTIAAEIAKCDVRCRNCHAIVTYERLGRNWRSTVRLQSMAEVDAFLSAEDGS</sequence>
<evidence type="ECO:0000313" key="2">
    <source>
        <dbReference type="Proteomes" id="UP001260072"/>
    </source>
</evidence>
<gene>
    <name evidence="1" type="ORF">RH861_10195</name>
</gene>
<dbReference type="Proteomes" id="UP001260072">
    <property type="component" value="Unassembled WGS sequence"/>
</dbReference>
<organism evidence="1 2">
    <name type="scientific">Agromyces indicus</name>
    <dbReference type="NCBI Taxonomy" id="758919"/>
    <lineage>
        <taxon>Bacteria</taxon>
        <taxon>Bacillati</taxon>
        <taxon>Actinomycetota</taxon>
        <taxon>Actinomycetes</taxon>
        <taxon>Micrococcales</taxon>
        <taxon>Microbacteriaceae</taxon>
        <taxon>Agromyces</taxon>
    </lineage>
</organism>